<dbReference type="InterPro" id="IPR050903">
    <property type="entry name" value="Bact_Chemotaxis_MeTrfase"/>
</dbReference>
<proteinExistence type="predicted"/>
<dbReference type="AlphaFoldDB" id="H1YX91"/>
<dbReference type="InterPro" id="IPR000780">
    <property type="entry name" value="CheR_MeTrfase"/>
</dbReference>
<sequence>MGATYFFRDLHTLNMVHSVIIPEINNNRKSQGCPQKKINIWSAGCANGSEPYTLAVILREALDESVFSDVCIRATDIDPNNRFEAIINRGSYTAGELSKIPADMFAGNFMPDIENAGNYVINDNIRKQVKYHHHDLLTLKPVINEPFDIILCKNVLLHFSEKQRSDVIEMFYNSLTDGGFFITEQTQKIPEHLPVKFEQMVSNARIYRKKRF</sequence>
<keyword evidence="2" id="KW-0489">Methyltransferase</keyword>
<dbReference type="InterPro" id="IPR029063">
    <property type="entry name" value="SAM-dependent_MTases_sf"/>
</dbReference>
<accession>H1YX91</accession>
<dbReference type="GO" id="GO:0008757">
    <property type="term" value="F:S-adenosylmethionine-dependent methyltransferase activity"/>
    <property type="evidence" value="ECO:0007669"/>
    <property type="project" value="InterPro"/>
</dbReference>
<dbReference type="STRING" id="937775.Metlim_1793"/>
<dbReference type="InParanoid" id="H1YX91"/>
<feature type="domain" description="CheR-type methyltransferase" evidence="1">
    <location>
        <begin position="1"/>
        <end position="210"/>
    </location>
</feature>
<dbReference type="CDD" id="cd02440">
    <property type="entry name" value="AdoMet_MTases"/>
    <property type="match status" value="1"/>
</dbReference>
<dbReference type="OrthoDB" id="10657at2157"/>
<dbReference type="PROSITE" id="PS50123">
    <property type="entry name" value="CHER"/>
    <property type="match status" value="1"/>
</dbReference>
<dbReference type="Pfam" id="PF01739">
    <property type="entry name" value="CheR"/>
    <property type="match status" value="1"/>
</dbReference>
<protein>
    <submittedName>
        <fullName evidence="2">MCP methyltransferase, CheR-type</fullName>
    </submittedName>
</protein>
<dbReference type="RefSeq" id="WP_004077863.1">
    <property type="nucleotide sequence ID" value="NZ_CM001436.1"/>
</dbReference>
<dbReference type="SMART" id="SM00138">
    <property type="entry name" value="MeTrc"/>
    <property type="match status" value="1"/>
</dbReference>
<dbReference type="EMBL" id="CM001436">
    <property type="protein sequence ID" value="EHQ35894.1"/>
    <property type="molecule type" value="Genomic_DNA"/>
</dbReference>
<dbReference type="PANTHER" id="PTHR24422:SF10">
    <property type="entry name" value="CHEMOTAXIS PROTEIN METHYLTRANSFERASE 2"/>
    <property type="match status" value="1"/>
</dbReference>
<evidence type="ECO:0000259" key="1">
    <source>
        <dbReference type="PROSITE" id="PS50123"/>
    </source>
</evidence>
<organism evidence="2 3">
    <name type="scientific">Methanoplanus limicola DSM 2279</name>
    <dbReference type="NCBI Taxonomy" id="937775"/>
    <lineage>
        <taxon>Archaea</taxon>
        <taxon>Methanobacteriati</taxon>
        <taxon>Methanobacteriota</taxon>
        <taxon>Stenosarchaea group</taxon>
        <taxon>Methanomicrobia</taxon>
        <taxon>Methanomicrobiales</taxon>
        <taxon>Methanomicrobiaceae</taxon>
        <taxon>Methanoplanus</taxon>
    </lineage>
</organism>
<dbReference type="PANTHER" id="PTHR24422">
    <property type="entry name" value="CHEMOTAXIS PROTEIN METHYLTRANSFERASE"/>
    <property type="match status" value="1"/>
</dbReference>
<keyword evidence="2" id="KW-0808">Transferase</keyword>
<dbReference type="GO" id="GO:0032259">
    <property type="term" value="P:methylation"/>
    <property type="evidence" value="ECO:0007669"/>
    <property type="project" value="UniProtKB-KW"/>
</dbReference>
<dbReference type="PRINTS" id="PR00996">
    <property type="entry name" value="CHERMTFRASE"/>
</dbReference>
<dbReference type="HOGENOM" id="CLU_025854_2_0_2"/>
<dbReference type="InterPro" id="IPR022642">
    <property type="entry name" value="CheR_C"/>
</dbReference>
<gene>
    <name evidence="2" type="ORF">Metlim_1793</name>
</gene>
<evidence type="ECO:0000313" key="2">
    <source>
        <dbReference type="EMBL" id="EHQ35894.1"/>
    </source>
</evidence>
<name>H1YX91_9EURY</name>
<reference evidence="2 3" key="1">
    <citation type="submission" date="2011-10" db="EMBL/GenBank/DDBJ databases">
        <title>The Improved High-Quality Draft genome of Methanoplanus limicola DSM 2279.</title>
        <authorList>
            <consortium name="US DOE Joint Genome Institute (JGI-PGF)"/>
            <person name="Lucas S."/>
            <person name="Copeland A."/>
            <person name="Lapidus A."/>
            <person name="Glavina del Rio T."/>
            <person name="Dalin E."/>
            <person name="Tice H."/>
            <person name="Bruce D."/>
            <person name="Goodwin L."/>
            <person name="Pitluck S."/>
            <person name="Peters L."/>
            <person name="Mikhailova N."/>
            <person name="Lu M."/>
            <person name="Kyrpides N."/>
            <person name="Mavromatis K."/>
            <person name="Ivanova N."/>
            <person name="Markowitz V."/>
            <person name="Cheng J.-F."/>
            <person name="Hugenholtz P."/>
            <person name="Woyke T."/>
            <person name="Wu D."/>
            <person name="Wirth R."/>
            <person name="Brambilla E.-M."/>
            <person name="Klenk H.-P."/>
            <person name="Eisen J.A."/>
        </authorList>
    </citation>
    <scope>NUCLEOTIDE SEQUENCE [LARGE SCALE GENOMIC DNA]</scope>
    <source>
        <strain evidence="2 3">DSM 2279</strain>
    </source>
</reference>
<evidence type="ECO:0000313" key="3">
    <source>
        <dbReference type="Proteomes" id="UP000005741"/>
    </source>
</evidence>
<dbReference type="SUPFAM" id="SSF53335">
    <property type="entry name" value="S-adenosyl-L-methionine-dependent methyltransferases"/>
    <property type="match status" value="1"/>
</dbReference>
<dbReference type="Proteomes" id="UP000005741">
    <property type="component" value="Chromosome"/>
</dbReference>
<keyword evidence="3" id="KW-1185">Reference proteome</keyword>
<dbReference type="Gene3D" id="3.40.50.150">
    <property type="entry name" value="Vaccinia Virus protein VP39"/>
    <property type="match status" value="1"/>
</dbReference>